<keyword evidence="2" id="KW-1185">Reference proteome</keyword>
<evidence type="ECO:0000313" key="2">
    <source>
        <dbReference type="Proteomes" id="UP001139447"/>
    </source>
</evidence>
<gene>
    <name evidence="1" type="ORF">MMF98_19115</name>
</gene>
<accession>A0A9X1VXZ4</accession>
<reference evidence="1" key="1">
    <citation type="submission" date="2022-03" db="EMBL/GenBank/DDBJ databases">
        <authorList>
            <person name="Woo C.Y."/>
        </authorList>
    </citation>
    <scope>NUCLEOTIDE SEQUENCE</scope>
    <source>
        <strain evidence="1">CYS-02</strain>
    </source>
</reference>
<organism evidence="1 2">
    <name type="scientific">Variovorax terrae</name>
    <dbReference type="NCBI Taxonomy" id="2923278"/>
    <lineage>
        <taxon>Bacteria</taxon>
        <taxon>Pseudomonadati</taxon>
        <taxon>Pseudomonadota</taxon>
        <taxon>Betaproteobacteria</taxon>
        <taxon>Burkholderiales</taxon>
        <taxon>Comamonadaceae</taxon>
        <taxon>Variovorax</taxon>
    </lineage>
</organism>
<proteinExistence type="predicted"/>
<evidence type="ECO:0000313" key="1">
    <source>
        <dbReference type="EMBL" id="MCJ0765328.1"/>
    </source>
</evidence>
<dbReference type="EMBL" id="JALGBI010000002">
    <property type="protein sequence ID" value="MCJ0765328.1"/>
    <property type="molecule type" value="Genomic_DNA"/>
</dbReference>
<protein>
    <submittedName>
        <fullName evidence="1">Uncharacterized protein</fullName>
    </submittedName>
</protein>
<dbReference type="AlphaFoldDB" id="A0A9X1VXZ4"/>
<dbReference type="Proteomes" id="UP001139447">
    <property type="component" value="Unassembled WGS sequence"/>
</dbReference>
<sequence>MRGYIVQDAESGGFLAPDGEGGVVLVRMLVRAVPFACEESASDASADHLDGCGVVIPVWVPES</sequence>
<comment type="caution">
    <text evidence="1">The sequence shown here is derived from an EMBL/GenBank/DDBJ whole genome shotgun (WGS) entry which is preliminary data.</text>
</comment>
<name>A0A9X1VXZ4_9BURK</name>
<dbReference type="RefSeq" id="WP_243308545.1">
    <property type="nucleotide sequence ID" value="NZ_JALGBI010000002.1"/>
</dbReference>